<accession>A0A484K2T4</accession>
<organism evidence="1 2">
    <name type="scientific">Cuscuta campestris</name>
    <dbReference type="NCBI Taxonomy" id="132261"/>
    <lineage>
        <taxon>Eukaryota</taxon>
        <taxon>Viridiplantae</taxon>
        <taxon>Streptophyta</taxon>
        <taxon>Embryophyta</taxon>
        <taxon>Tracheophyta</taxon>
        <taxon>Spermatophyta</taxon>
        <taxon>Magnoliopsida</taxon>
        <taxon>eudicotyledons</taxon>
        <taxon>Gunneridae</taxon>
        <taxon>Pentapetalae</taxon>
        <taxon>asterids</taxon>
        <taxon>lamiids</taxon>
        <taxon>Solanales</taxon>
        <taxon>Convolvulaceae</taxon>
        <taxon>Cuscuteae</taxon>
        <taxon>Cuscuta</taxon>
        <taxon>Cuscuta subgen. Grammica</taxon>
        <taxon>Cuscuta sect. Cleistogrammica</taxon>
    </lineage>
</organism>
<evidence type="ECO:0000313" key="1">
    <source>
        <dbReference type="EMBL" id="VFQ59953.1"/>
    </source>
</evidence>
<dbReference type="AlphaFoldDB" id="A0A484K2T4"/>
<name>A0A484K2T4_9ASTE</name>
<evidence type="ECO:0000313" key="2">
    <source>
        <dbReference type="Proteomes" id="UP000595140"/>
    </source>
</evidence>
<protein>
    <submittedName>
        <fullName evidence="1">Uncharacterized protein</fullName>
    </submittedName>
</protein>
<keyword evidence="2" id="KW-1185">Reference proteome</keyword>
<feature type="non-terminal residue" evidence="1">
    <location>
        <position position="92"/>
    </location>
</feature>
<dbReference type="EMBL" id="OOIL02000061">
    <property type="protein sequence ID" value="VFQ59953.1"/>
    <property type="molecule type" value="Genomic_DNA"/>
</dbReference>
<sequence>MFRPSTRYLTQIAYNKEDKEARPRKQHTIPMTLRELSQAMFAFQDSVDSRLRSIETLLLTQQWQVEEILEYTREQGTRLSMGQVLNKANVRD</sequence>
<proteinExistence type="predicted"/>
<gene>
    <name evidence="1" type="ORF">CCAM_LOCUS1729</name>
</gene>
<reference evidence="1 2" key="1">
    <citation type="submission" date="2018-04" db="EMBL/GenBank/DDBJ databases">
        <authorList>
            <person name="Vogel A."/>
        </authorList>
    </citation>
    <scope>NUCLEOTIDE SEQUENCE [LARGE SCALE GENOMIC DNA]</scope>
</reference>
<dbReference type="Proteomes" id="UP000595140">
    <property type="component" value="Unassembled WGS sequence"/>
</dbReference>